<accession>A0AAU9JVI7</accession>
<feature type="transmembrane region" description="Helical" evidence="2">
    <location>
        <begin position="319"/>
        <end position="336"/>
    </location>
</feature>
<gene>
    <name evidence="3" type="ORF">BSTOLATCC_MIC53821</name>
</gene>
<proteinExistence type="predicted"/>
<protein>
    <submittedName>
        <fullName evidence="3">Uncharacterized protein</fullName>
    </submittedName>
</protein>
<feature type="transmembrane region" description="Helical" evidence="2">
    <location>
        <begin position="203"/>
        <end position="222"/>
    </location>
</feature>
<keyword evidence="2" id="KW-0472">Membrane</keyword>
<feature type="transmembrane region" description="Helical" evidence="2">
    <location>
        <begin position="342"/>
        <end position="363"/>
    </location>
</feature>
<feature type="region of interest" description="Disordered" evidence="1">
    <location>
        <begin position="420"/>
        <end position="500"/>
    </location>
</feature>
<comment type="caution">
    <text evidence="3">The sequence shown here is derived from an EMBL/GenBank/DDBJ whole genome shotgun (WGS) entry which is preliminary data.</text>
</comment>
<dbReference type="EMBL" id="CAJZBQ010000053">
    <property type="protein sequence ID" value="CAG9331758.1"/>
    <property type="molecule type" value="Genomic_DNA"/>
</dbReference>
<reference evidence="3" key="1">
    <citation type="submission" date="2021-09" db="EMBL/GenBank/DDBJ databases">
        <authorList>
            <consortium name="AG Swart"/>
            <person name="Singh M."/>
            <person name="Singh A."/>
            <person name="Seah K."/>
            <person name="Emmerich C."/>
        </authorList>
    </citation>
    <scope>NUCLEOTIDE SEQUENCE</scope>
    <source>
        <strain evidence="3">ATCC30299</strain>
    </source>
</reference>
<feature type="transmembrane region" description="Helical" evidence="2">
    <location>
        <begin position="21"/>
        <end position="44"/>
    </location>
</feature>
<name>A0AAU9JVI7_9CILI</name>
<dbReference type="Proteomes" id="UP001162131">
    <property type="component" value="Unassembled WGS sequence"/>
</dbReference>
<evidence type="ECO:0000256" key="1">
    <source>
        <dbReference type="SAM" id="MobiDB-lite"/>
    </source>
</evidence>
<feature type="compositionally biased region" description="Basic residues" evidence="1">
    <location>
        <begin position="479"/>
        <end position="500"/>
    </location>
</feature>
<keyword evidence="2" id="KW-0812">Transmembrane</keyword>
<organism evidence="3 4">
    <name type="scientific">Blepharisma stoltei</name>
    <dbReference type="NCBI Taxonomy" id="1481888"/>
    <lineage>
        <taxon>Eukaryota</taxon>
        <taxon>Sar</taxon>
        <taxon>Alveolata</taxon>
        <taxon>Ciliophora</taxon>
        <taxon>Postciliodesmatophora</taxon>
        <taxon>Heterotrichea</taxon>
        <taxon>Heterotrichida</taxon>
        <taxon>Blepharismidae</taxon>
        <taxon>Blepharisma</taxon>
    </lineage>
</organism>
<feature type="transmembrane region" description="Helical" evidence="2">
    <location>
        <begin position="285"/>
        <end position="307"/>
    </location>
</feature>
<dbReference type="AlphaFoldDB" id="A0AAU9JVI7"/>
<evidence type="ECO:0000313" key="3">
    <source>
        <dbReference type="EMBL" id="CAG9331758.1"/>
    </source>
</evidence>
<keyword evidence="2" id="KW-1133">Transmembrane helix</keyword>
<sequence length="500" mass="58004">MENIRRMSAATINLDEDKAEMCFLAFGILIISIYLWNLIFLYMVRTPKIRSNIEELCDHIVYTIIQLQALDSIAYLSMDFPTGSYNMLGANKCWIYFNYLDSKAEQFITQTPRNFTSDFTASGEWTPYYFNNSFTCFIAAILYITVYLFVKIGTCLMKFKNFFLKEILEFEIGQQLLKVIYFKLAFNLFVELKFITDGAKPDWNSALCVIVSFFVFICYPFGKIILLRCKFRDRLDEPNIRIKCGSDYRVYKPCAREFHILVLQLELAIIACVICFISSYKSIQLFAIIAVSIFITSYTIIYLPYSSKLFNLEEIFQRLLRLSILCSIIGISSTNYPEYRNLLVFGLLLIWYLGKMFFTLLNVRKYLADVKKILTRSSFGSLKIQTSFKPKNDVEVSTIVETPSISPSIDDTKIGEIIEKTDKTENLEDPDTPGVDEINEKVIKAKTVDDRKAEKKKEVIKSKENSTDANNKTNINPKVKTRKKRRLSKNREKSNKKKQT</sequence>
<feature type="transmembrane region" description="Helical" evidence="2">
    <location>
        <begin position="258"/>
        <end position="279"/>
    </location>
</feature>
<feature type="compositionally biased region" description="Basic and acidic residues" evidence="1">
    <location>
        <begin position="438"/>
        <end position="466"/>
    </location>
</feature>
<feature type="compositionally biased region" description="Polar residues" evidence="1">
    <location>
        <begin position="467"/>
        <end position="476"/>
    </location>
</feature>
<keyword evidence="4" id="KW-1185">Reference proteome</keyword>
<evidence type="ECO:0000313" key="4">
    <source>
        <dbReference type="Proteomes" id="UP001162131"/>
    </source>
</evidence>
<evidence type="ECO:0000256" key="2">
    <source>
        <dbReference type="SAM" id="Phobius"/>
    </source>
</evidence>
<feature type="transmembrane region" description="Helical" evidence="2">
    <location>
        <begin position="128"/>
        <end position="150"/>
    </location>
</feature>